<evidence type="ECO:0000256" key="7">
    <source>
        <dbReference type="ARBA" id="ARBA00023242"/>
    </source>
</evidence>
<dbReference type="GO" id="GO:0000122">
    <property type="term" value="P:negative regulation of transcription by RNA polymerase II"/>
    <property type="evidence" value="ECO:0007669"/>
    <property type="project" value="TreeGrafter"/>
</dbReference>
<dbReference type="GO" id="GO:0006281">
    <property type="term" value="P:DNA repair"/>
    <property type="evidence" value="ECO:0007669"/>
    <property type="project" value="InterPro"/>
</dbReference>
<protein>
    <recommendedName>
        <fullName evidence="3">SWR1-complex protein 4</fullName>
    </recommendedName>
</protein>
<feature type="compositionally biased region" description="Pro residues" evidence="9">
    <location>
        <begin position="17"/>
        <end position="29"/>
    </location>
</feature>
<comment type="subcellular location">
    <subcellularLocation>
        <location evidence="1">Nucleus</location>
    </subcellularLocation>
</comment>
<evidence type="ECO:0000256" key="8">
    <source>
        <dbReference type="ARBA" id="ARBA00025264"/>
    </source>
</evidence>
<evidence type="ECO:0000256" key="2">
    <source>
        <dbReference type="ARBA" id="ARBA00006918"/>
    </source>
</evidence>
<dbReference type="Proteomes" id="UP000053558">
    <property type="component" value="Unassembled WGS sequence"/>
</dbReference>
<proteinExistence type="inferred from homology"/>
<dbReference type="GeneID" id="19207651"/>
<evidence type="ECO:0000256" key="1">
    <source>
        <dbReference type="ARBA" id="ARBA00004123"/>
    </source>
</evidence>
<evidence type="ECO:0000256" key="3">
    <source>
        <dbReference type="ARBA" id="ARBA00019132"/>
    </source>
</evidence>
<accession>A0A5M3MT46</accession>
<dbReference type="Pfam" id="PF16282">
    <property type="entry name" value="SANT_DAMP1_like"/>
    <property type="match status" value="1"/>
</dbReference>
<dbReference type="InterPro" id="IPR027109">
    <property type="entry name" value="Swc4/Dmap1"/>
</dbReference>
<comment type="caution">
    <text evidence="11">The sequence shown here is derived from an EMBL/GenBank/DDBJ whole genome shotgun (WGS) entry which is preliminary data.</text>
</comment>
<feature type="region of interest" description="Disordered" evidence="9">
    <location>
        <begin position="420"/>
        <end position="466"/>
    </location>
</feature>
<dbReference type="PANTHER" id="PTHR12855:SF10">
    <property type="entry name" value="DNA METHYLTRANSFERASE 1-ASSOCIATED PROTEIN 1"/>
    <property type="match status" value="1"/>
</dbReference>
<comment type="similarity">
    <text evidence="2">Belongs to the SWC4 family.</text>
</comment>
<keyword evidence="5" id="KW-0805">Transcription regulation</keyword>
<dbReference type="GO" id="GO:0035267">
    <property type="term" value="C:NuA4 histone acetyltransferase complex"/>
    <property type="evidence" value="ECO:0007669"/>
    <property type="project" value="InterPro"/>
</dbReference>
<dbReference type="PANTHER" id="PTHR12855">
    <property type="entry name" value="DNA METHYLTRANSFERASE 1-ASSOCIATED PROTEIN 1 FAMILY MEMBER"/>
    <property type="match status" value="1"/>
</dbReference>
<dbReference type="FunFam" id="1.10.10.60:FF:000087">
    <property type="entry name" value="DNA methyltransferase 1-associated protein 1"/>
    <property type="match status" value="1"/>
</dbReference>
<dbReference type="SUPFAM" id="SSF46689">
    <property type="entry name" value="Homeodomain-like"/>
    <property type="match status" value="1"/>
</dbReference>
<evidence type="ECO:0000256" key="4">
    <source>
        <dbReference type="ARBA" id="ARBA00022853"/>
    </source>
</evidence>
<dbReference type="InterPro" id="IPR009057">
    <property type="entry name" value="Homeodomain-like_sf"/>
</dbReference>
<feature type="region of interest" description="Disordered" evidence="9">
    <location>
        <begin position="1"/>
        <end position="38"/>
    </location>
</feature>
<dbReference type="GO" id="GO:0000812">
    <property type="term" value="C:Swr1 complex"/>
    <property type="evidence" value="ECO:0007669"/>
    <property type="project" value="TreeGrafter"/>
</dbReference>
<dbReference type="InterPro" id="IPR001005">
    <property type="entry name" value="SANT/Myb"/>
</dbReference>
<dbReference type="InterPro" id="IPR032563">
    <property type="entry name" value="DAMP1_SANT-like"/>
</dbReference>
<evidence type="ECO:0000313" key="11">
    <source>
        <dbReference type="EMBL" id="EIW82342.1"/>
    </source>
</evidence>
<evidence type="ECO:0000256" key="6">
    <source>
        <dbReference type="ARBA" id="ARBA00023163"/>
    </source>
</evidence>
<dbReference type="GO" id="GO:0003714">
    <property type="term" value="F:transcription corepressor activity"/>
    <property type="evidence" value="ECO:0007669"/>
    <property type="project" value="TreeGrafter"/>
</dbReference>
<evidence type="ECO:0000259" key="10">
    <source>
        <dbReference type="PROSITE" id="PS50090"/>
    </source>
</evidence>
<feature type="compositionally biased region" description="Polar residues" evidence="9">
    <location>
        <begin position="449"/>
        <end position="458"/>
    </location>
</feature>
<keyword evidence="7" id="KW-0539">Nucleus</keyword>
<feature type="domain" description="Myb-like" evidence="10">
    <location>
        <begin position="130"/>
        <end position="185"/>
    </location>
</feature>
<dbReference type="AlphaFoldDB" id="A0A5M3MT46"/>
<name>A0A5M3MT46_CONPW</name>
<reference evidence="12" key="1">
    <citation type="journal article" date="2012" name="Science">
        <title>The Paleozoic origin of enzymatic lignin decomposition reconstructed from 31 fungal genomes.</title>
        <authorList>
            <person name="Floudas D."/>
            <person name="Binder M."/>
            <person name="Riley R."/>
            <person name="Barry K."/>
            <person name="Blanchette R.A."/>
            <person name="Henrissat B."/>
            <person name="Martinez A.T."/>
            <person name="Otillar R."/>
            <person name="Spatafora J.W."/>
            <person name="Yadav J.S."/>
            <person name="Aerts A."/>
            <person name="Benoit I."/>
            <person name="Boyd A."/>
            <person name="Carlson A."/>
            <person name="Copeland A."/>
            <person name="Coutinho P.M."/>
            <person name="de Vries R.P."/>
            <person name="Ferreira P."/>
            <person name="Findley K."/>
            <person name="Foster B."/>
            <person name="Gaskell J."/>
            <person name="Glotzer D."/>
            <person name="Gorecki P."/>
            <person name="Heitman J."/>
            <person name="Hesse C."/>
            <person name="Hori C."/>
            <person name="Igarashi K."/>
            <person name="Jurgens J.A."/>
            <person name="Kallen N."/>
            <person name="Kersten P."/>
            <person name="Kohler A."/>
            <person name="Kuees U."/>
            <person name="Kumar T.K.A."/>
            <person name="Kuo A."/>
            <person name="LaButti K."/>
            <person name="Larrondo L.F."/>
            <person name="Lindquist E."/>
            <person name="Ling A."/>
            <person name="Lombard V."/>
            <person name="Lucas S."/>
            <person name="Lundell T."/>
            <person name="Martin R."/>
            <person name="McLaughlin D.J."/>
            <person name="Morgenstern I."/>
            <person name="Morin E."/>
            <person name="Murat C."/>
            <person name="Nagy L.G."/>
            <person name="Nolan M."/>
            <person name="Ohm R.A."/>
            <person name="Patyshakuliyeva A."/>
            <person name="Rokas A."/>
            <person name="Ruiz-Duenas F.J."/>
            <person name="Sabat G."/>
            <person name="Salamov A."/>
            <person name="Samejima M."/>
            <person name="Schmutz J."/>
            <person name="Slot J.C."/>
            <person name="St John F."/>
            <person name="Stenlid J."/>
            <person name="Sun H."/>
            <person name="Sun S."/>
            <person name="Syed K."/>
            <person name="Tsang A."/>
            <person name="Wiebenga A."/>
            <person name="Young D."/>
            <person name="Pisabarro A."/>
            <person name="Eastwood D.C."/>
            <person name="Martin F."/>
            <person name="Cullen D."/>
            <person name="Grigoriev I.V."/>
            <person name="Hibbett D.S."/>
        </authorList>
    </citation>
    <scope>NUCLEOTIDE SEQUENCE [LARGE SCALE GENOMIC DNA]</scope>
    <source>
        <strain evidence="12">RWD-64-598 SS2</strain>
    </source>
</reference>
<sequence length="480" mass="54019">MAVSASDIRSALSLPGPSNPGPTSQPPVKKPAGTSTKKPEGISRELFALIGPSAPSLAAQLAKPRLKQKPNLGTTTNTKWEWRPFKNEARSDSLQLCHWVKQSSDIDDGYSFAKYNVDTIIYTYTLDEYTELLQDDNWTKEETDYLFALVKEYETRWYVVHDRYEYPGGSARSLEDIKDRYYSICRKLVRKRPWSGDETTKSQLLVTFEFDKDKETMRKKYLESLDERTQEEIAEEEALFIELKRLEQNERRFKKDRDDLLRTLLGISSGLPDVIPDEDNLSSLSIDTKKKKKGLAEVETPTSPNVISLGPPIPKRAQPVKSAAHDSQHCITRVELSASSANKSHTAAHLRSYKLPAPKAAIAPKVNQTLIELNITYARLVMPTRENSLQLESLIETTTSLLETKRLVDKLDQDIKVAKQRMGIRQSGEADEASMDVDDTHGEDAEGGRSQSVVSTKSGRGRNKAGVHAVYPVHSMTFHH</sequence>
<dbReference type="GO" id="GO:0006338">
    <property type="term" value="P:chromatin remodeling"/>
    <property type="evidence" value="ECO:0007669"/>
    <property type="project" value="InterPro"/>
</dbReference>
<dbReference type="OrthoDB" id="19740at2759"/>
<dbReference type="RefSeq" id="XP_007767376.1">
    <property type="nucleotide sequence ID" value="XM_007769186.1"/>
</dbReference>
<organism evidence="11 12">
    <name type="scientific">Coniophora puteana (strain RWD-64-598)</name>
    <name type="common">Brown rot fungus</name>
    <dbReference type="NCBI Taxonomy" id="741705"/>
    <lineage>
        <taxon>Eukaryota</taxon>
        <taxon>Fungi</taxon>
        <taxon>Dikarya</taxon>
        <taxon>Basidiomycota</taxon>
        <taxon>Agaricomycotina</taxon>
        <taxon>Agaricomycetes</taxon>
        <taxon>Agaricomycetidae</taxon>
        <taxon>Boletales</taxon>
        <taxon>Coniophorineae</taxon>
        <taxon>Coniophoraceae</taxon>
        <taxon>Coniophora</taxon>
    </lineage>
</organism>
<dbReference type="PROSITE" id="PS50090">
    <property type="entry name" value="MYB_LIKE"/>
    <property type="match status" value="1"/>
</dbReference>
<dbReference type="EMBL" id="JH711577">
    <property type="protein sequence ID" value="EIW82342.1"/>
    <property type="molecule type" value="Genomic_DNA"/>
</dbReference>
<dbReference type="KEGG" id="cput:CONPUDRAFT_54287"/>
<evidence type="ECO:0000313" key="12">
    <source>
        <dbReference type="Proteomes" id="UP000053558"/>
    </source>
</evidence>
<feature type="compositionally biased region" description="Basic and acidic residues" evidence="9">
    <location>
        <begin position="438"/>
        <end position="447"/>
    </location>
</feature>
<gene>
    <name evidence="11" type="ORF">CONPUDRAFT_54287</name>
</gene>
<dbReference type="OMA" id="GNTTMYQ"/>
<evidence type="ECO:0000256" key="9">
    <source>
        <dbReference type="SAM" id="MobiDB-lite"/>
    </source>
</evidence>
<dbReference type="SMART" id="SM00717">
    <property type="entry name" value="SANT"/>
    <property type="match status" value="1"/>
</dbReference>
<keyword evidence="12" id="KW-1185">Reference proteome</keyword>
<evidence type="ECO:0000256" key="5">
    <source>
        <dbReference type="ARBA" id="ARBA00023015"/>
    </source>
</evidence>
<keyword evidence="6" id="KW-0804">Transcription</keyword>
<keyword evidence="4" id="KW-0156">Chromatin regulator</keyword>
<comment type="function">
    <text evidence="8">Component of the SWR1 complex which mediates the ATP-dependent exchange of histone H2A for the H2A variant HZT1 leading to transcriptional regulation of selected genes by chromatin remodeling. Component of the NuA4 histone acetyltransferase complex which is involved in transcriptional activation of selected genes principally by acetylation of nucleosomal histone H4 and H2A. The NuA4 complex is also involved in DNA repair.</text>
</comment>
<dbReference type="Gene3D" id="1.10.10.60">
    <property type="entry name" value="Homeodomain-like"/>
    <property type="match status" value="1"/>
</dbReference>